<accession>A0ACA9SRF1</accession>
<evidence type="ECO:0000313" key="2">
    <source>
        <dbReference type="Proteomes" id="UP000789920"/>
    </source>
</evidence>
<reference evidence="1" key="1">
    <citation type="submission" date="2021-06" db="EMBL/GenBank/DDBJ databases">
        <authorList>
            <person name="Kallberg Y."/>
            <person name="Tangrot J."/>
            <person name="Rosling A."/>
        </authorList>
    </citation>
    <scope>NUCLEOTIDE SEQUENCE</scope>
    <source>
        <strain evidence="1">MA461A</strain>
    </source>
</reference>
<organism evidence="1 2">
    <name type="scientific">Racocetra persica</name>
    <dbReference type="NCBI Taxonomy" id="160502"/>
    <lineage>
        <taxon>Eukaryota</taxon>
        <taxon>Fungi</taxon>
        <taxon>Fungi incertae sedis</taxon>
        <taxon>Mucoromycota</taxon>
        <taxon>Glomeromycotina</taxon>
        <taxon>Glomeromycetes</taxon>
        <taxon>Diversisporales</taxon>
        <taxon>Gigasporaceae</taxon>
        <taxon>Racocetra</taxon>
    </lineage>
</organism>
<protein>
    <submittedName>
        <fullName evidence="1">2297_t:CDS:1</fullName>
    </submittedName>
</protein>
<keyword evidence="2" id="KW-1185">Reference proteome</keyword>
<name>A0ACA9SRF1_9GLOM</name>
<evidence type="ECO:0000313" key="1">
    <source>
        <dbReference type="EMBL" id="CAG8847052.1"/>
    </source>
</evidence>
<dbReference type="Proteomes" id="UP000789920">
    <property type="component" value="Unassembled WGS sequence"/>
</dbReference>
<gene>
    <name evidence="1" type="ORF">RPERSI_LOCUS34449</name>
</gene>
<dbReference type="EMBL" id="CAJVQC010154096">
    <property type="protein sequence ID" value="CAG8847052.1"/>
    <property type="molecule type" value="Genomic_DNA"/>
</dbReference>
<feature type="non-terminal residue" evidence="1">
    <location>
        <position position="1"/>
    </location>
</feature>
<feature type="non-terminal residue" evidence="1">
    <location>
        <position position="43"/>
    </location>
</feature>
<proteinExistence type="predicted"/>
<comment type="caution">
    <text evidence="1">The sequence shown here is derived from an EMBL/GenBank/DDBJ whole genome shotgun (WGS) entry which is preliminary data.</text>
</comment>
<sequence>SSIMSIKENIQSIHNLSTESTEYKIKIINQEFKGQVNNTSRPV</sequence>